<feature type="chain" id="PRO_5043720174" description="Non-classical arabinogalactan protein 30" evidence="2">
    <location>
        <begin position="31"/>
        <end position="176"/>
    </location>
</feature>
<proteinExistence type="predicted"/>
<dbReference type="EMBL" id="JAINDJ010000003">
    <property type="protein sequence ID" value="KAG9453592.1"/>
    <property type="molecule type" value="Genomic_DNA"/>
</dbReference>
<dbReference type="Pfam" id="PF01190">
    <property type="entry name" value="Pollen_Ole_e_1"/>
    <property type="match status" value="1"/>
</dbReference>
<feature type="signal peptide" evidence="2">
    <location>
        <begin position="1"/>
        <end position="30"/>
    </location>
</feature>
<keyword evidence="4" id="KW-1185">Reference proteome</keyword>
<evidence type="ECO:0008006" key="5">
    <source>
        <dbReference type="Google" id="ProtNLM"/>
    </source>
</evidence>
<name>A0AAV7EXM6_ARIFI</name>
<sequence>MATQCLFSFTPLLMLLFLFLAFTSFGCSRAADEVTADVVVEGVVYCQSCDHYGSWSLTGASPLPSAKVGVACKDYKGRVSYYKAFSTDQHGYFYAQIKGFKMNHYYLDHPLQACKVHLLSSSHPTCNLMSNVNRGIDGAPLRYERKRLYGETYEAVVYAAGPLAFRPNNCPVKNKE</sequence>
<evidence type="ECO:0000313" key="4">
    <source>
        <dbReference type="Proteomes" id="UP000825729"/>
    </source>
</evidence>
<dbReference type="AlphaFoldDB" id="A0AAV7EXM6"/>
<gene>
    <name evidence="3" type="ORF">H6P81_006496</name>
</gene>
<protein>
    <recommendedName>
        <fullName evidence="5">Non-classical arabinogalactan protein 30</fullName>
    </recommendedName>
</protein>
<dbReference type="GO" id="GO:0071944">
    <property type="term" value="C:cell periphery"/>
    <property type="evidence" value="ECO:0007669"/>
    <property type="project" value="TreeGrafter"/>
</dbReference>
<comment type="caution">
    <text evidence="3">The sequence shown here is derived from an EMBL/GenBank/DDBJ whole genome shotgun (WGS) entry which is preliminary data.</text>
</comment>
<keyword evidence="1 2" id="KW-0732">Signal</keyword>
<accession>A0AAV7EXM6</accession>
<dbReference type="Proteomes" id="UP000825729">
    <property type="component" value="Unassembled WGS sequence"/>
</dbReference>
<organism evidence="3 4">
    <name type="scientific">Aristolochia fimbriata</name>
    <name type="common">White veined hardy Dutchman's pipe vine</name>
    <dbReference type="NCBI Taxonomy" id="158543"/>
    <lineage>
        <taxon>Eukaryota</taxon>
        <taxon>Viridiplantae</taxon>
        <taxon>Streptophyta</taxon>
        <taxon>Embryophyta</taxon>
        <taxon>Tracheophyta</taxon>
        <taxon>Spermatophyta</taxon>
        <taxon>Magnoliopsida</taxon>
        <taxon>Magnoliidae</taxon>
        <taxon>Piperales</taxon>
        <taxon>Aristolochiaceae</taxon>
        <taxon>Aristolochia</taxon>
    </lineage>
</organism>
<dbReference type="PANTHER" id="PTHR33470">
    <property type="entry name" value="OS01G0164075 PROTEIN"/>
    <property type="match status" value="1"/>
</dbReference>
<evidence type="ECO:0000256" key="1">
    <source>
        <dbReference type="ARBA" id="ARBA00022729"/>
    </source>
</evidence>
<dbReference type="PANTHER" id="PTHR33470:SF4">
    <property type="entry name" value="OS01G0164025 PROTEIN"/>
    <property type="match status" value="1"/>
</dbReference>
<reference evidence="3 4" key="1">
    <citation type="submission" date="2021-07" db="EMBL/GenBank/DDBJ databases">
        <title>The Aristolochia fimbriata genome: insights into angiosperm evolution, floral development and chemical biosynthesis.</title>
        <authorList>
            <person name="Jiao Y."/>
        </authorList>
    </citation>
    <scope>NUCLEOTIDE SEQUENCE [LARGE SCALE GENOMIC DNA]</scope>
    <source>
        <strain evidence="3">IBCAS-2021</strain>
        <tissue evidence="3">Leaf</tissue>
    </source>
</reference>
<evidence type="ECO:0000256" key="2">
    <source>
        <dbReference type="SAM" id="SignalP"/>
    </source>
</evidence>
<evidence type="ECO:0000313" key="3">
    <source>
        <dbReference type="EMBL" id="KAG9453592.1"/>
    </source>
</evidence>